<dbReference type="GO" id="GO:0003700">
    <property type="term" value="F:DNA-binding transcription factor activity"/>
    <property type="evidence" value="ECO:0007669"/>
    <property type="project" value="InterPro"/>
</dbReference>
<dbReference type="Proteomes" id="UP000298246">
    <property type="component" value="Unassembled WGS sequence"/>
</dbReference>
<organism evidence="4 5">
    <name type="scientific">Paenibacillus athensensis</name>
    <dbReference type="NCBI Taxonomy" id="1967502"/>
    <lineage>
        <taxon>Bacteria</taxon>
        <taxon>Bacillati</taxon>
        <taxon>Bacillota</taxon>
        <taxon>Bacilli</taxon>
        <taxon>Bacillales</taxon>
        <taxon>Paenibacillaceae</taxon>
        <taxon>Paenibacillus</taxon>
    </lineage>
</organism>
<proteinExistence type="predicted"/>
<evidence type="ECO:0000313" key="4">
    <source>
        <dbReference type="EMBL" id="TFE88608.1"/>
    </source>
</evidence>
<name>A0A4Y8Q3L7_9BACL</name>
<dbReference type="RefSeq" id="WP_134751989.1">
    <property type="nucleotide sequence ID" value="NZ_MYFO02000002.1"/>
</dbReference>
<evidence type="ECO:0000259" key="3">
    <source>
        <dbReference type="PROSITE" id="PS51000"/>
    </source>
</evidence>
<dbReference type="InterPro" id="IPR026881">
    <property type="entry name" value="WYL_dom"/>
</dbReference>
<dbReference type="PANTHER" id="PTHR34580:SF1">
    <property type="entry name" value="PROTEIN PAFC"/>
    <property type="match status" value="1"/>
</dbReference>
<dbReference type="InterPro" id="IPR013196">
    <property type="entry name" value="HTH_11"/>
</dbReference>
<dbReference type="PANTHER" id="PTHR34580">
    <property type="match status" value="1"/>
</dbReference>
<keyword evidence="1" id="KW-0805">Transcription regulation</keyword>
<feature type="domain" description="HTH deoR-type" evidence="3">
    <location>
        <begin position="2"/>
        <end position="61"/>
    </location>
</feature>
<evidence type="ECO:0000256" key="2">
    <source>
        <dbReference type="ARBA" id="ARBA00023163"/>
    </source>
</evidence>
<dbReference type="Pfam" id="PF13280">
    <property type="entry name" value="WYL"/>
    <property type="match status" value="1"/>
</dbReference>
<accession>A0A4Y8Q3L7</accession>
<dbReference type="InterPro" id="IPR001034">
    <property type="entry name" value="DeoR_HTH"/>
</dbReference>
<dbReference type="Pfam" id="PF08279">
    <property type="entry name" value="HTH_11"/>
    <property type="match status" value="1"/>
</dbReference>
<dbReference type="AlphaFoldDB" id="A0A4Y8Q3L7"/>
<dbReference type="InterPro" id="IPR057727">
    <property type="entry name" value="WCX_dom"/>
</dbReference>
<dbReference type="Pfam" id="PF25583">
    <property type="entry name" value="WCX"/>
    <property type="match status" value="1"/>
</dbReference>
<evidence type="ECO:0000313" key="5">
    <source>
        <dbReference type="Proteomes" id="UP000298246"/>
    </source>
</evidence>
<dbReference type="EMBL" id="MYFO01000009">
    <property type="protein sequence ID" value="TFE88608.1"/>
    <property type="molecule type" value="Genomic_DNA"/>
</dbReference>
<evidence type="ECO:0000256" key="1">
    <source>
        <dbReference type="ARBA" id="ARBA00023015"/>
    </source>
</evidence>
<dbReference type="SMART" id="SM00420">
    <property type="entry name" value="HTH_DEOR"/>
    <property type="match status" value="1"/>
</dbReference>
<comment type="caution">
    <text evidence="4">The sequence shown here is derived from an EMBL/GenBank/DDBJ whole genome shotgun (WGS) entry which is preliminary data.</text>
</comment>
<dbReference type="InterPro" id="IPR036388">
    <property type="entry name" value="WH-like_DNA-bd_sf"/>
</dbReference>
<keyword evidence="5" id="KW-1185">Reference proteome</keyword>
<dbReference type="Gene3D" id="1.10.10.10">
    <property type="entry name" value="Winged helix-like DNA-binding domain superfamily/Winged helix DNA-binding domain"/>
    <property type="match status" value="1"/>
</dbReference>
<reference evidence="4 5" key="1">
    <citation type="submission" date="2017-03" db="EMBL/GenBank/DDBJ databases">
        <title>Isolation of Levoglucosan Utilizing Bacteria.</title>
        <authorList>
            <person name="Arya A.S."/>
        </authorList>
    </citation>
    <scope>NUCLEOTIDE SEQUENCE [LARGE SCALE GENOMIC DNA]</scope>
    <source>
        <strain evidence="4 5">MEC069</strain>
    </source>
</reference>
<sequence length="329" mass="36740">MKADRLLSLLLLLQNHGKMTTRELAARLEVTPRTVCRDMEALSAAGIPVYAERGPHGGWTMTEGYRTKLTGLRPQEVMALLLNKPSSLLRDLGIGPDFDLAYQKLVASSPAHLRHYAGELQNRLHIDGNAWFKALESYPFLATVQEAVWSCRKLWMKYPLPRGPYEGIVEPLGLVAKRNVWYFVAGLEGELAFFRVSRLEEAELLEDTFQRPDDFDLSAYWERASTAYVNGRLAYRLKARLREEAFSLLPPGQKARLHATVCELDGWLTSELEFRSYDAALAAMLSLGNRVEVLEPAELREGLRAAALSVAALYGTGEPADAHRGPANA</sequence>
<dbReference type="InterPro" id="IPR051534">
    <property type="entry name" value="CBASS_pafABC_assoc_protein"/>
</dbReference>
<protein>
    <recommendedName>
        <fullName evidence="3">HTH deoR-type domain-containing protein</fullName>
    </recommendedName>
</protein>
<dbReference type="OrthoDB" id="9815009at2"/>
<keyword evidence="2" id="KW-0804">Transcription</keyword>
<dbReference type="SUPFAM" id="SSF46785">
    <property type="entry name" value="Winged helix' DNA-binding domain"/>
    <property type="match status" value="1"/>
</dbReference>
<dbReference type="InterPro" id="IPR036390">
    <property type="entry name" value="WH_DNA-bd_sf"/>
</dbReference>
<dbReference type="PROSITE" id="PS52050">
    <property type="entry name" value="WYL"/>
    <property type="match status" value="1"/>
</dbReference>
<gene>
    <name evidence="4" type="ORF">B5M42_09155</name>
</gene>
<dbReference type="PROSITE" id="PS51000">
    <property type="entry name" value="HTH_DEOR_2"/>
    <property type="match status" value="1"/>
</dbReference>